<keyword evidence="2" id="KW-1133">Transmembrane helix</keyword>
<dbReference type="EMBL" id="FLRD01001304">
    <property type="protein sequence ID" value="SBT56979.1"/>
    <property type="molecule type" value="Genomic_DNA"/>
</dbReference>
<organism evidence="3 4">
    <name type="scientific">Plasmodium ovale wallikeri</name>
    <dbReference type="NCBI Taxonomy" id="864142"/>
    <lineage>
        <taxon>Eukaryota</taxon>
        <taxon>Sar</taxon>
        <taxon>Alveolata</taxon>
        <taxon>Apicomplexa</taxon>
        <taxon>Aconoidasida</taxon>
        <taxon>Haemosporida</taxon>
        <taxon>Plasmodiidae</taxon>
        <taxon>Plasmodium</taxon>
        <taxon>Plasmodium (Plasmodium)</taxon>
    </lineage>
</organism>
<reference evidence="4" key="1">
    <citation type="submission" date="2016-05" db="EMBL/GenBank/DDBJ databases">
        <authorList>
            <person name="Naeem Raeece"/>
        </authorList>
    </citation>
    <scope>NUCLEOTIDE SEQUENCE [LARGE SCALE GENOMIC DNA]</scope>
</reference>
<feature type="region of interest" description="Disordered" evidence="1">
    <location>
        <begin position="228"/>
        <end position="262"/>
    </location>
</feature>
<dbReference type="InterPro" id="IPR008780">
    <property type="entry name" value="Plasmodium_Vir"/>
</dbReference>
<feature type="transmembrane region" description="Helical" evidence="2">
    <location>
        <begin position="270"/>
        <end position="290"/>
    </location>
</feature>
<keyword evidence="2" id="KW-0472">Membrane</keyword>
<evidence type="ECO:0000313" key="4">
    <source>
        <dbReference type="Proteomes" id="UP000078555"/>
    </source>
</evidence>
<protein>
    <submittedName>
        <fullName evidence="3">PIR Superfamily Protein</fullName>
    </submittedName>
</protein>
<keyword evidence="4" id="KW-1185">Reference proteome</keyword>
<evidence type="ECO:0000256" key="1">
    <source>
        <dbReference type="SAM" id="MobiDB-lite"/>
    </source>
</evidence>
<evidence type="ECO:0000313" key="3">
    <source>
        <dbReference type="EMBL" id="SBT56979.1"/>
    </source>
</evidence>
<keyword evidence="2" id="KW-0812">Transmembrane</keyword>
<sequence length="346" mass="40087">MSPDIDENTFWPSIKQQIVTKNGTLGDIYKKLEGTCSKDNNKDYCLVDKEEYSNCDNVKKLYHDLNGVKAKYDLEHEEFSTLYEYPIEFCNYLKYWLYDKIIFYKFEKDQINEVLKNLNKENKFQFVMNKNYTCNFKIFDLEKIKEIKLFYDYILTYDADKKESSIRDKICGTSYERTLNRMIDLYNDRNRKSEKESTEYSNEFDECTKAYSLSRLCKLQCIANGSPSLDDAQTGCSEVDSSPQRSSPNESPGGKLIQDPTPVRGGNTSVGITVTVITILVTLLAIYPILYKLTPFGPWIHNSVIKAKDFLRNSNVNSTDSLLNHISESDNEILLRAPHYISYQSS</sequence>
<evidence type="ECO:0000256" key="2">
    <source>
        <dbReference type="SAM" id="Phobius"/>
    </source>
</evidence>
<dbReference type="Proteomes" id="UP000078555">
    <property type="component" value="Unassembled WGS sequence"/>
</dbReference>
<proteinExistence type="predicted"/>
<dbReference type="Pfam" id="PF05795">
    <property type="entry name" value="Plasmodium_Vir"/>
    <property type="match status" value="1"/>
</dbReference>
<dbReference type="AlphaFoldDB" id="A0A1A9ALB0"/>
<accession>A0A1A9ALB0</accession>
<gene>
    <name evidence="3" type="ORF">POVWA1_079400</name>
</gene>
<name>A0A1A9ALB0_PLAOA</name>
<feature type="compositionally biased region" description="Polar residues" evidence="1">
    <location>
        <begin position="234"/>
        <end position="250"/>
    </location>
</feature>